<feature type="domain" description="GH16" evidence="3">
    <location>
        <begin position="29"/>
        <end position="295"/>
    </location>
</feature>
<dbReference type="GO" id="GO:0005975">
    <property type="term" value="P:carbohydrate metabolic process"/>
    <property type="evidence" value="ECO:0007669"/>
    <property type="project" value="InterPro"/>
</dbReference>
<dbReference type="InterPro" id="IPR044791">
    <property type="entry name" value="Beta-glucanase/XTH"/>
</dbReference>
<comment type="caution">
    <text evidence="4">The sequence shown here is derived from an EMBL/GenBank/DDBJ whole genome shotgun (WGS) entry which is preliminary data.</text>
</comment>
<reference evidence="4" key="1">
    <citation type="submission" date="2020-06" db="EMBL/GenBank/DDBJ databases">
        <title>WGS assembly of Ceratodon purpureus strain R40.</title>
        <authorList>
            <person name="Carey S.B."/>
            <person name="Jenkins J."/>
            <person name="Shu S."/>
            <person name="Lovell J.T."/>
            <person name="Sreedasyam A."/>
            <person name="Maumus F."/>
            <person name="Tiley G.P."/>
            <person name="Fernandez-Pozo N."/>
            <person name="Barry K."/>
            <person name="Chen C."/>
            <person name="Wang M."/>
            <person name="Lipzen A."/>
            <person name="Daum C."/>
            <person name="Saski C.A."/>
            <person name="Payton A.C."/>
            <person name="Mcbreen J.C."/>
            <person name="Conrad R.E."/>
            <person name="Kollar L.M."/>
            <person name="Olsson S."/>
            <person name="Huttunen S."/>
            <person name="Landis J.B."/>
            <person name="Wickett N.J."/>
            <person name="Johnson M.G."/>
            <person name="Rensing S.A."/>
            <person name="Grimwood J."/>
            <person name="Schmutz J."/>
            <person name="Mcdaniel S.F."/>
        </authorList>
    </citation>
    <scope>NUCLEOTIDE SEQUENCE</scope>
    <source>
        <strain evidence="4">R40</strain>
    </source>
</reference>
<dbReference type="GO" id="GO:0004553">
    <property type="term" value="F:hydrolase activity, hydrolyzing O-glycosyl compounds"/>
    <property type="evidence" value="ECO:0007669"/>
    <property type="project" value="InterPro"/>
</dbReference>
<proteinExistence type="predicted"/>
<dbReference type="Pfam" id="PF00722">
    <property type="entry name" value="Glyco_hydro_16"/>
    <property type="match status" value="1"/>
</dbReference>
<keyword evidence="5" id="KW-1185">Reference proteome</keyword>
<evidence type="ECO:0000313" key="5">
    <source>
        <dbReference type="Proteomes" id="UP000822688"/>
    </source>
</evidence>
<dbReference type="PANTHER" id="PTHR31062">
    <property type="entry name" value="XYLOGLUCAN ENDOTRANSGLUCOSYLASE/HYDROLASE PROTEIN 8-RELATED"/>
    <property type="match status" value="1"/>
</dbReference>
<dbReference type="InterPro" id="IPR000757">
    <property type="entry name" value="Beta-glucanase-like"/>
</dbReference>
<keyword evidence="2" id="KW-0326">Glycosidase</keyword>
<dbReference type="EMBL" id="CM026426">
    <property type="protein sequence ID" value="KAG0572227.1"/>
    <property type="molecule type" value="Genomic_DNA"/>
</dbReference>
<dbReference type="PROSITE" id="PS01034">
    <property type="entry name" value="GH16_1"/>
    <property type="match status" value="1"/>
</dbReference>
<sequence>MESLILFRRSAFRELFFKLLFLALACNYAPFPAIVVDAHYLRRIDHRLDRTRERLDDNGLWHYGCADPFKCKMGPGPAPATAPSTFEPPSFEGDMVPWYIHYMNVSNNYESMAASPDGLHVNLSITNDHIVSGRMYSKSMFLFGYFSMKMKLVPNESAGVISTFYLISSDFDTRDEIDFEFLGNTTGNPITLQTNVYMDGAGFRAQQHYLPFDPAANFHKYSVLWNQHLIIWFVDDKVIRVFHNKSNEIATHYPMSKPMQVQATIWTELNPTNDWATQGGRVHIDFAYAPFVAQYEGFGGVDGCPVCAATPPTACENLSVCSDASKYWFQQQEYLTEEQVNQLKDHRQNHVISDYCRRSEGAPEECPYNSFGT</sequence>
<organism evidence="4 5">
    <name type="scientific">Ceratodon purpureus</name>
    <name type="common">Fire moss</name>
    <name type="synonym">Dicranum purpureum</name>
    <dbReference type="NCBI Taxonomy" id="3225"/>
    <lineage>
        <taxon>Eukaryota</taxon>
        <taxon>Viridiplantae</taxon>
        <taxon>Streptophyta</taxon>
        <taxon>Embryophyta</taxon>
        <taxon>Bryophyta</taxon>
        <taxon>Bryophytina</taxon>
        <taxon>Bryopsida</taxon>
        <taxon>Dicranidae</taxon>
        <taxon>Pseudoditrichales</taxon>
        <taxon>Ditrichaceae</taxon>
        <taxon>Ceratodon</taxon>
    </lineage>
</organism>
<dbReference type="AlphaFoldDB" id="A0A8T0HN39"/>
<evidence type="ECO:0000256" key="2">
    <source>
        <dbReference type="ARBA" id="ARBA00023295"/>
    </source>
</evidence>
<gene>
    <name evidence="4" type="ORF">KC19_VG078200</name>
</gene>
<dbReference type="Gene3D" id="2.60.120.200">
    <property type="match status" value="1"/>
</dbReference>
<name>A0A8T0HN39_CERPU</name>
<evidence type="ECO:0000259" key="3">
    <source>
        <dbReference type="PROSITE" id="PS51762"/>
    </source>
</evidence>
<accession>A0A8T0HN39</accession>
<evidence type="ECO:0000313" key="4">
    <source>
        <dbReference type="EMBL" id="KAG0572227.1"/>
    </source>
</evidence>
<dbReference type="PROSITE" id="PS51762">
    <property type="entry name" value="GH16_2"/>
    <property type="match status" value="1"/>
</dbReference>
<dbReference type="Proteomes" id="UP000822688">
    <property type="component" value="Chromosome V"/>
</dbReference>
<protein>
    <recommendedName>
        <fullName evidence="3">GH16 domain-containing protein</fullName>
    </recommendedName>
</protein>
<dbReference type="InterPro" id="IPR008263">
    <property type="entry name" value="GH16_AS"/>
</dbReference>
<evidence type="ECO:0000256" key="1">
    <source>
        <dbReference type="ARBA" id="ARBA00022801"/>
    </source>
</evidence>
<dbReference type="SUPFAM" id="SSF49899">
    <property type="entry name" value="Concanavalin A-like lectins/glucanases"/>
    <property type="match status" value="1"/>
</dbReference>
<keyword evidence="1" id="KW-0378">Hydrolase</keyword>
<dbReference type="InterPro" id="IPR013320">
    <property type="entry name" value="ConA-like_dom_sf"/>
</dbReference>